<evidence type="ECO:0000313" key="3">
    <source>
        <dbReference type="Proteomes" id="UP000216998"/>
    </source>
</evidence>
<dbReference type="PROSITE" id="PS51257">
    <property type="entry name" value="PROKAR_LIPOPROTEIN"/>
    <property type="match status" value="1"/>
</dbReference>
<proteinExistence type="predicted"/>
<dbReference type="GO" id="GO:0043165">
    <property type="term" value="P:Gram-negative-bacterium-type cell outer membrane assembly"/>
    <property type="evidence" value="ECO:0007669"/>
    <property type="project" value="InterPro"/>
</dbReference>
<dbReference type="GO" id="GO:0019867">
    <property type="term" value="C:outer membrane"/>
    <property type="evidence" value="ECO:0007669"/>
    <property type="project" value="InterPro"/>
</dbReference>
<gene>
    <name evidence="2" type="ORF">CHU95_08010</name>
</gene>
<protein>
    <recommendedName>
        <fullName evidence="4">LPS-assembly lipoprotein</fullName>
    </recommendedName>
</protein>
<organism evidence="2 3">
    <name type="scientific">Niveispirillum lacus</name>
    <dbReference type="NCBI Taxonomy" id="1981099"/>
    <lineage>
        <taxon>Bacteria</taxon>
        <taxon>Pseudomonadati</taxon>
        <taxon>Pseudomonadota</taxon>
        <taxon>Alphaproteobacteria</taxon>
        <taxon>Rhodospirillales</taxon>
        <taxon>Azospirillaceae</taxon>
        <taxon>Niveispirillum</taxon>
    </lineage>
</organism>
<reference evidence="2 3" key="1">
    <citation type="submission" date="2017-07" db="EMBL/GenBank/DDBJ databases">
        <title>Niveispirillum cyanobacteriorum sp. nov., isolated from cyanobacterial aggregates in a eutrophic lake.</title>
        <authorList>
            <person name="Cai H."/>
        </authorList>
    </citation>
    <scope>NUCLEOTIDE SEQUENCE [LARGE SCALE GENOMIC DNA]</scope>
    <source>
        <strain evidence="3">TH1-14</strain>
    </source>
</reference>
<evidence type="ECO:0000313" key="2">
    <source>
        <dbReference type="EMBL" id="OYQ35171.1"/>
    </source>
</evidence>
<dbReference type="EMBL" id="NOXU01000026">
    <property type="protein sequence ID" value="OYQ35171.1"/>
    <property type="molecule type" value="Genomic_DNA"/>
</dbReference>
<keyword evidence="1" id="KW-0732">Signal</keyword>
<feature type="chain" id="PRO_5013146631" description="LPS-assembly lipoprotein" evidence="1">
    <location>
        <begin position="23"/>
        <end position="173"/>
    </location>
</feature>
<dbReference type="Proteomes" id="UP000216998">
    <property type="component" value="Unassembled WGS sequence"/>
</dbReference>
<sequence>MALRFPCLATALLLVLPPVALGGCGFKPVYGTASQGSAVGAALANVQIDPIVDRNGQVLRNNLIDRFYTDGRPSSARYRLAVALAATEEELGIQQDATATRARLRLQASYELIEISTGQVVYRTFSRSIVSFNLLDSQFAVLATRQDAYDRGLTELADDIRTRLSLYFARDVQ</sequence>
<evidence type="ECO:0000256" key="1">
    <source>
        <dbReference type="SAM" id="SignalP"/>
    </source>
</evidence>
<accession>A0A255Z176</accession>
<keyword evidence="3" id="KW-1185">Reference proteome</keyword>
<dbReference type="RefSeq" id="WP_094455520.1">
    <property type="nucleotide sequence ID" value="NZ_NOXU01000026.1"/>
</dbReference>
<dbReference type="Pfam" id="PF04390">
    <property type="entry name" value="LptE"/>
    <property type="match status" value="1"/>
</dbReference>
<dbReference type="Gene3D" id="3.30.160.150">
    <property type="entry name" value="Lipoprotein like domain"/>
    <property type="match status" value="1"/>
</dbReference>
<feature type="signal peptide" evidence="1">
    <location>
        <begin position="1"/>
        <end position="22"/>
    </location>
</feature>
<dbReference type="OrthoDB" id="8480109at2"/>
<dbReference type="AlphaFoldDB" id="A0A255Z176"/>
<dbReference type="InterPro" id="IPR007485">
    <property type="entry name" value="LPS_assembly_LptE"/>
</dbReference>
<name>A0A255Z176_9PROT</name>
<comment type="caution">
    <text evidence="2">The sequence shown here is derived from an EMBL/GenBank/DDBJ whole genome shotgun (WGS) entry which is preliminary data.</text>
</comment>
<evidence type="ECO:0008006" key="4">
    <source>
        <dbReference type="Google" id="ProtNLM"/>
    </source>
</evidence>